<evidence type="ECO:0000256" key="1">
    <source>
        <dbReference type="SAM" id="MobiDB-lite"/>
    </source>
</evidence>
<evidence type="ECO:0000259" key="3">
    <source>
        <dbReference type="Pfam" id="PF20151"/>
    </source>
</evidence>
<feature type="transmembrane region" description="Helical" evidence="2">
    <location>
        <begin position="157"/>
        <end position="176"/>
    </location>
</feature>
<protein>
    <recommendedName>
        <fullName evidence="3">DUF6533 domain-containing protein</fullName>
    </recommendedName>
</protein>
<dbReference type="InterPro" id="IPR045340">
    <property type="entry name" value="DUF6533"/>
</dbReference>
<feature type="compositionally biased region" description="Basic and acidic residues" evidence="1">
    <location>
        <begin position="320"/>
        <end position="338"/>
    </location>
</feature>
<name>A0A4Q9M6T3_9APHY</name>
<dbReference type="AlphaFoldDB" id="A0A4Q9M6T3"/>
<feature type="transmembrane region" description="Helical" evidence="2">
    <location>
        <begin position="183"/>
        <end position="205"/>
    </location>
</feature>
<evidence type="ECO:0000256" key="2">
    <source>
        <dbReference type="SAM" id="Phobius"/>
    </source>
</evidence>
<feature type="transmembrane region" description="Helical" evidence="2">
    <location>
        <begin position="129"/>
        <end position="151"/>
    </location>
</feature>
<keyword evidence="2" id="KW-0472">Membrane</keyword>
<feature type="transmembrane region" description="Helical" evidence="2">
    <location>
        <begin position="103"/>
        <end position="122"/>
    </location>
</feature>
<dbReference type="EMBL" id="ML143535">
    <property type="protein sequence ID" value="TBU22609.1"/>
    <property type="molecule type" value="Genomic_DNA"/>
</dbReference>
<evidence type="ECO:0000313" key="4">
    <source>
        <dbReference type="EMBL" id="TBU22609.1"/>
    </source>
</evidence>
<accession>A0A4Q9M6T3</accession>
<reference evidence="4" key="1">
    <citation type="submission" date="2019-01" db="EMBL/GenBank/DDBJ databases">
        <title>Draft genome sequences of three monokaryotic isolates of the white-rot basidiomycete fungus Dichomitus squalens.</title>
        <authorList>
            <consortium name="DOE Joint Genome Institute"/>
            <person name="Lopez S.C."/>
            <person name="Andreopoulos B."/>
            <person name="Pangilinan J."/>
            <person name="Lipzen A."/>
            <person name="Riley R."/>
            <person name="Ahrendt S."/>
            <person name="Ng V."/>
            <person name="Barry K."/>
            <person name="Daum C."/>
            <person name="Grigoriev I.V."/>
            <person name="Hilden K.S."/>
            <person name="Makela M.R."/>
            <person name="de Vries R.P."/>
        </authorList>
    </citation>
    <scope>NUCLEOTIDE SEQUENCE [LARGE SCALE GENOMIC DNA]</scope>
    <source>
        <strain evidence="4">OM18370.1</strain>
    </source>
</reference>
<keyword evidence="2" id="KW-1133">Transmembrane helix</keyword>
<feature type="region of interest" description="Disordered" evidence="1">
    <location>
        <begin position="317"/>
        <end position="338"/>
    </location>
</feature>
<feature type="domain" description="DUF6533" evidence="3">
    <location>
        <begin position="40"/>
        <end position="75"/>
    </location>
</feature>
<proteinExistence type="predicted"/>
<organism evidence="4">
    <name type="scientific">Dichomitus squalens</name>
    <dbReference type="NCBI Taxonomy" id="114155"/>
    <lineage>
        <taxon>Eukaryota</taxon>
        <taxon>Fungi</taxon>
        <taxon>Dikarya</taxon>
        <taxon>Basidiomycota</taxon>
        <taxon>Agaricomycotina</taxon>
        <taxon>Agaricomycetes</taxon>
        <taxon>Polyporales</taxon>
        <taxon>Polyporaceae</taxon>
        <taxon>Dichomitus</taxon>
    </lineage>
</organism>
<feature type="non-terminal residue" evidence="4">
    <location>
        <position position="1"/>
    </location>
</feature>
<keyword evidence="2" id="KW-0812">Transmembrane</keyword>
<dbReference type="Proteomes" id="UP000292957">
    <property type="component" value="Unassembled WGS sequence"/>
</dbReference>
<dbReference type="OrthoDB" id="2745993at2759"/>
<dbReference type="Pfam" id="PF20151">
    <property type="entry name" value="DUF6533"/>
    <property type="match status" value="1"/>
</dbReference>
<sequence>MASSQTGQFASEYSSLMTDNYCTVAATGTVPTEREHTNLVFLYDSMITTGEEIRCFWGRNITGAAILFWLNKYMTALYLVWDLATGPSISNKSCARSIRGDAAIEYLTFIVLAAFTAIRVYALRRSLTLCAITAGLSLAPLGVNFASFGFGLTGENIFPIGCTQLVNVSTGLAQIFTIISRSCLIAADCLAIGVTWFTLGLQYPAHRGGVLKGSIARVFLMDGTVYFLILAVLNSLHLALTLLSISVAALQPVSVVTEFTTPLSAILVSRFLLHLQSASLRAVGSVPSSQILSLHLDRSLVFERVVGSLGASMATQDYLNEDHGDGDDRERADEPTQT</sequence>
<feature type="transmembrane region" description="Helical" evidence="2">
    <location>
        <begin position="225"/>
        <end position="250"/>
    </location>
</feature>
<gene>
    <name evidence="4" type="ORF">BD311DRAFT_770041</name>
</gene>